<dbReference type="InterPro" id="IPR010734">
    <property type="entry name" value="Copine_C"/>
</dbReference>
<organism evidence="4 5">
    <name type="scientific">Leptotrombidium deliense</name>
    <dbReference type="NCBI Taxonomy" id="299467"/>
    <lineage>
        <taxon>Eukaryota</taxon>
        <taxon>Metazoa</taxon>
        <taxon>Ecdysozoa</taxon>
        <taxon>Arthropoda</taxon>
        <taxon>Chelicerata</taxon>
        <taxon>Arachnida</taxon>
        <taxon>Acari</taxon>
        <taxon>Acariformes</taxon>
        <taxon>Trombidiformes</taxon>
        <taxon>Prostigmata</taxon>
        <taxon>Anystina</taxon>
        <taxon>Parasitengona</taxon>
        <taxon>Trombiculoidea</taxon>
        <taxon>Trombiculidae</taxon>
        <taxon>Leptotrombidium</taxon>
    </lineage>
</organism>
<dbReference type="CDD" id="cd04047">
    <property type="entry name" value="C2B_Copine"/>
    <property type="match status" value="1"/>
</dbReference>
<dbReference type="InterPro" id="IPR035892">
    <property type="entry name" value="C2_domain_sf"/>
</dbReference>
<dbReference type="AlphaFoldDB" id="A0A443SLL9"/>
<keyword evidence="5" id="KW-1185">Reference proteome</keyword>
<evidence type="ECO:0000313" key="4">
    <source>
        <dbReference type="EMBL" id="RWS28392.1"/>
    </source>
</evidence>
<evidence type="ECO:0000259" key="3">
    <source>
        <dbReference type="PROSITE" id="PS50004"/>
    </source>
</evidence>
<dbReference type="EMBL" id="NCKV01001408">
    <property type="protein sequence ID" value="RWS28392.1"/>
    <property type="molecule type" value="Genomic_DNA"/>
</dbReference>
<dbReference type="InterPro" id="IPR002035">
    <property type="entry name" value="VWF_A"/>
</dbReference>
<dbReference type="VEuPathDB" id="VectorBase:LDEU003648"/>
<feature type="domain" description="C2" evidence="3">
    <location>
        <begin position="1"/>
        <end position="118"/>
    </location>
</feature>
<proteinExistence type="inferred from homology"/>
<dbReference type="GO" id="GO:0071277">
    <property type="term" value="P:cellular response to calcium ion"/>
    <property type="evidence" value="ECO:0007669"/>
    <property type="project" value="TreeGrafter"/>
</dbReference>
<dbReference type="FunFam" id="2.60.40.150:FF:000099">
    <property type="entry name" value="Copine 3"/>
    <property type="match status" value="1"/>
</dbReference>
<dbReference type="GO" id="GO:0005886">
    <property type="term" value="C:plasma membrane"/>
    <property type="evidence" value="ECO:0007669"/>
    <property type="project" value="TreeGrafter"/>
</dbReference>
<dbReference type="Pfam" id="PF07002">
    <property type="entry name" value="Copine"/>
    <property type="match status" value="1"/>
</dbReference>
<dbReference type="InterPro" id="IPR037768">
    <property type="entry name" value="C2B_Copine"/>
</dbReference>
<comment type="similarity">
    <text evidence="1">Belongs to the copine family.</text>
</comment>
<dbReference type="SMART" id="SM00327">
    <property type="entry name" value="VWA"/>
    <property type="match status" value="1"/>
</dbReference>
<gene>
    <name evidence="4" type="ORF">B4U80_10193</name>
</gene>
<dbReference type="CDD" id="cd04048">
    <property type="entry name" value="C2A_Copine"/>
    <property type="match status" value="1"/>
</dbReference>
<dbReference type="OrthoDB" id="5855668at2759"/>
<name>A0A443SLL9_9ACAR</name>
<dbReference type="InterPro" id="IPR045052">
    <property type="entry name" value="Copine"/>
</dbReference>
<protein>
    <submittedName>
        <fullName evidence="4">Copine-8-like isoform X2</fullName>
    </submittedName>
</protein>
<accession>A0A443SLL9</accession>
<dbReference type="Gene3D" id="2.60.40.150">
    <property type="entry name" value="C2 domain"/>
    <property type="match status" value="2"/>
</dbReference>
<dbReference type="SUPFAM" id="SSF53300">
    <property type="entry name" value="vWA-like"/>
    <property type="match status" value="1"/>
</dbReference>
<evidence type="ECO:0000256" key="1">
    <source>
        <dbReference type="ARBA" id="ARBA00009048"/>
    </source>
</evidence>
<dbReference type="Pfam" id="PF00168">
    <property type="entry name" value="C2"/>
    <property type="match status" value="2"/>
</dbReference>
<keyword evidence="2" id="KW-0677">Repeat</keyword>
<sequence>MDNASKWQTDSFTSKVELSISCRNLINADYLSKSDPQCVVHLKDSYQGNYIEIGSTEVIDDNLNPDFVKKIPIDYNFESVQTLKFEVWDIDYGKSDFLGRIETTLAEIVACKGSDFQRPLVGIAGRDCGTIHIVVEEVSACNHVVELQFKGRDISKSGWFWKPSPFLSIWRSNEGASFSVVHKTEYRSYSQSPLWQTIKIKVKDLCNGDYDRNLRFDCMSYHSSGDHKLIGSFQTTLNDLLKHDKSQPFKLLSDKNRSEKGKIELMNVRLEERFSFLDYIKGGTQMHFVVAVDFTASNGDVRNSDSLHYIDPMSMRPNSYEIALQSVGEIIQYYDNSGYFAGFGFGAKIPPNNELSHAFPLNNNPQHPYCNGIADLLTCYRRSLSYVTLYGPTNFAPVINNTALIASQYQTGSNYFVLLIITDGIICDMPQTIRAIISASSLPLSIIIVGVGNADFSAMDQLDSDDKLLSIDNAKALRDIVQFVPLNKYLNGTRTAVMSKAQLAKDVLYEIPDQLVSYMTLKGFQPKKK</sequence>
<reference evidence="4 5" key="1">
    <citation type="journal article" date="2018" name="Gigascience">
        <title>Genomes of trombidid mites reveal novel predicted allergens and laterally-transferred genes associated with secondary metabolism.</title>
        <authorList>
            <person name="Dong X."/>
            <person name="Chaisiri K."/>
            <person name="Xia D."/>
            <person name="Armstrong S.D."/>
            <person name="Fang Y."/>
            <person name="Donnelly M.J."/>
            <person name="Kadowaki T."/>
            <person name="McGarry J.W."/>
            <person name="Darby A.C."/>
            <person name="Makepeace B.L."/>
        </authorList>
    </citation>
    <scope>NUCLEOTIDE SEQUENCE [LARGE SCALE GENOMIC DNA]</scope>
    <source>
        <strain evidence="4">UoL-UT</strain>
    </source>
</reference>
<dbReference type="Proteomes" id="UP000288716">
    <property type="component" value="Unassembled WGS sequence"/>
</dbReference>
<dbReference type="STRING" id="299467.A0A443SLL9"/>
<feature type="domain" description="C2" evidence="3">
    <location>
        <begin position="127"/>
        <end position="251"/>
    </location>
</feature>
<evidence type="ECO:0000256" key="2">
    <source>
        <dbReference type="ARBA" id="ARBA00022737"/>
    </source>
</evidence>
<dbReference type="GO" id="GO:0005544">
    <property type="term" value="F:calcium-dependent phospholipid binding"/>
    <property type="evidence" value="ECO:0007669"/>
    <property type="project" value="InterPro"/>
</dbReference>
<dbReference type="PANTHER" id="PTHR10857:SF106">
    <property type="entry name" value="C2 DOMAIN-CONTAINING PROTEIN"/>
    <property type="match status" value="1"/>
</dbReference>
<dbReference type="SMART" id="SM00239">
    <property type="entry name" value="C2"/>
    <property type="match status" value="2"/>
</dbReference>
<dbReference type="SUPFAM" id="SSF49562">
    <property type="entry name" value="C2 domain (Calcium/lipid-binding domain, CaLB)"/>
    <property type="match status" value="2"/>
</dbReference>
<dbReference type="PANTHER" id="PTHR10857">
    <property type="entry name" value="COPINE"/>
    <property type="match status" value="1"/>
</dbReference>
<dbReference type="PROSITE" id="PS50004">
    <property type="entry name" value="C2"/>
    <property type="match status" value="2"/>
</dbReference>
<comment type="caution">
    <text evidence="4">The sequence shown here is derived from an EMBL/GenBank/DDBJ whole genome shotgun (WGS) entry which is preliminary data.</text>
</comment>
<dbReference type="InterPro" id="IPR036465">
    <property type="entry name" value="vWFA_dom_sf"/>
</dbReference>
<evidence type="ECO:0000313" key="5">
    <source>
        <dbReference type="Proteomes" id="UP000288716"/>
    </source>
</evidence>
<dbReference type="InterPro" id="IPR000008">
    <property type="entry name" value="C2_dom"/>
</dbReference>
<dbReference type="GO" id="GO:0032991">
    <property type="term" value="C:protein-containing complex"/>
    <property type="evidence" value="ECO:0007669"/>
    <property type="project" value="UniProtKB-ARBA"/>
</dbReference>